<sequence length="4634" mass="494116">MTTDDAVRNTVATDIDTGLTIPMTAAQRGIFYAQQLEPDVPMTIDAYVEFRGDTSGPQAENGDDPLVDVDPDIMQRAVTLTERETEAPLLRLIPTDDGEPMMVLDRSQGVILGRQDFSDADDPRAAALAWIDRRRSASSDVFEDRILETHLLKIGPGHSIWYCHGHHIGFDGYAAMYMMLRVASHYTAIVNGTPPPIADTASMVDIAEFDREYRASAKFVEDREHWAAHLADMPETTTLTSLSASAAPLSDVRSAVLDDTLVARIRELGRTHRVRPASVITAAVAAYVARYTDRDEAMLSLPVAARDRDVLRTSAGLTSNVIPLRIALDDDTATLADLLTSANSEIKVAVRHQKFRHEDITSQILGAAGARRGFFGPLVNVMLFFQHIDFGPLKGELHVLSTGPIEDLSVNVYDSLDGGMTLDLEANPNIYPADEITTHHRRLVDFVTAFVGAPVETRVSDLHVLTDAERTELPERMTGERVDHGGTTLVDLLDDAARAHPDETAITDAQDGRSLTHREFARAATQIASALARRGIGPESVVGVQLPRSTDQVVSLHGVVRAGAAFLPIDPAEPADRLGHILEVASPDLVITESVLAELRADDDPDAAAPTPPGPDAAAYVLFTSGSTGKPKGVVITHRAIVNRLAWMQSRYDLATDDRVLQKTPATFDVSVWEFFWPFTTGAALVVPTADGHRDPWYLRDVIAEHRVTTVHFVPSMLAAFTAALDTDDASALTSLRRIFTSGEALTPSTVGASATLTAAPIHNLYGPTEAAVDVTHHDHCRADLPVIPIGSPVWNTSVHVLDHRLRPQPPGAIGELYLGGVQLARGYRSRADLTSSRFVASPAAPGERLYRTGDLVRLNATGELEYLGRTDSQVKIRGQRVELGEIESTLSGLDHVTAAGVVIRDDLIAGEATIVGYVTGTGLADRDLRAELRTALPDHMIPTAIMVLDSLPTTANGKLDRRALPRPDLRTHREFVPARTALERLVVTTVADVLDLQGDSSDTSAGDTSDAATASVSLGDNFFEIGGSSLSATRMASRLSRATGNRIGIRTIFDADDLAGIVATLTDLGVDSDHLVTVGAGRADDTAGRTASGAVPLSPAQHRLWLATRLDPASSATYNMPFTVRLVGELDTAALRAALVDVIRRHEPLRSVVAEIDGVACISSTDPDAVDIDLPVLATSDIADCPDREFASLPFDLAAEIPVRARLVRTADDDHRLTMVVHHIAGDGWSLAPLAGDLAAAYRARRNGDEPTWAELPVTYSQTSAARHAWLDESPHAAAELDFWRNTLAETPGETELPLDRPRSRDSEVTGRSGSSVTSTIDADTYRAIRTIAAGSDATVFMVLHASVAALLRSLAQSSDVIIGTPVSGRGDADVDDLVGMFVNTLALRTEVDKDMPFAELVARVRDTDLNAFDNADMPFDRLVTELNPARSGNVHPYFQVSLALEDRSAIRLDFAGLAATASRVDTGRTTFDLQFTFTEVRDATGEPTGLTFEIGYATALFDRDTVAGLGSRLTRMLDAATADPTSPIGDLPVLDLHERLDLVPAVGEGRRPVEHLTRLLTAAADASPHRIAVTDGTRSLTYRELDAASNRLARALIDGGAGPEHHVAVSLPRGVEWMTTMWAIARTGAAWVPIDPAYPAGRIEHMLTDSGARLLVTDRASDPRAGGEVTTVVLDDPDTRTRIDAGSSAAVTDSDRRGVLDVDQPAYLIYTSGTTGTPKGVVVSHRGLADFGAQQVTQYGITPGSRTMHMASPSFDASVLEILMAISAGSTMHIVPPGIVGGAELAELMRDARITHAFLTPSVLTTMSPDDVPDLEALVIGGEHPNSEVVRTWSSGPKLFNAYGPTETTVVAAVSAAISPDYTTLTIGRPIRGISAVVLDERLRPVAPGAVGELYIAGEHLARGYHGVRPLTSKRFIANPYGDPGERMYRTGDLVRWTADHELEFRGRADHQTKIRGHRIELGEIDAALVADDAVRAAVTTTHGEDDRAHLVSYVTVTDGGHGQAAAVRDRLAQRLPRHMIPSTIIELDEIPTTPIGKVDLRALPAPEPASVGADVAFVAPRTPIEQAVADLIAERLELEPGTIGRDHDFFDLGGNSLLATQIVGALENLTGQRIPVREVFDHSTVAGIARLAGTDDGHASLVEARTLPDLRHDPDSPAQPGPAQQQLWFLNQLAGLPDADGSHPEAETGSPTADYAIAFALDLRGDLDVAALAGALRYAVERHEMLRTVYPEHDGRPVLDVRPADEVHTDLTVDETTAADWAERAQALARRPFDLTVDVPLRVALHRIDGDVTHHKLTLVIHHIAADGWSMVPLHRDITHAYAELRTAAENGAEPTLTATPAALDYRDYLRWQADHLESRTDLADRWRQDLDGLDVGPILLPDAPAGTSRTAGVVDIEFDADLRSRLSALGDGRATEFMCVHAVFAALLHRLTADPQVHVAGTPSDIVIGTPVAGRTDPRLAEIVGMFVNSVVLRTPVDGSKGFAALLESVRNRDLEALSAADMPFEQIVSMLNPPRTDRHPVFQIALAFDAGVSDTLEPDHTRVDLPGLEIVAEEIETDGVRFDLELRIRSGRARFTYATDVHSAERVTELARMFVDLARTVVADPSTPLDDLALGHPGITGNANVADADADRGDAVEPRHLADIIADTVIDHAEQVAIEDGDRTLTYAELDRVSARWARSLRDLGVGPEDVIAIAVDRSLESVIATWAVAKSGAAALPVDMRYPAERIAHMIADSGAILGISGTDHRRDVPRDIWWLTPQDLCAGERTAFASPARHLDSIAYIVYTSGSTGKPKGVSVTHRGLAAFAATQRERYEVGPGDRTLLFASPSFDASMLEFLLAVETGATMVVAPTTIYGGDELVEFLDDREVTHAFITPSALAAAAPHPLPHLRTLGVGGEASTPELVSRWGTGRRYINSYGPTETTIVAAMSAPLHPDEPITIGTPVHECTAHVLDHRLRPLPDHVPGELYLAGPGVARGYLGRRSLTAGRFVASPTGRGAVMYRTGDIVHRGADGALTYHGRSDNQVKVRGFRIELDEVSAALAAVDGVDFATTVVRGESASATLVGYVTRSGGSPDAETPEHQTLDTATVLESVRRRLPRHMVPSAIVVLDEIPLTGNGKLDRRALPEPSASSISSTGRAPRTDAETALVEIVADVLGLARDEVGATDDFFLLGGTSLQATTLVSRINRASIDGRLRVRDVFDNPTAEALADLISLPEDWESAAAADASADRPERRDAFPLAPVQRRLWSLAAADPASTEYLMPFVLRLSGEVDVDALRGALADVVGRHTSLRTVFEAVDGTPSGRVLDDPEAVVGALTPIVPANPDALMSEIARLASTPIDPTTEAPLRAALLVDPGTGDDAGTRHGADHVLMLVVHHIAADGASLPILVGDLAQAYRERRSGRIGTWAAAELDYRDHAVESAAAITAAEELEFWTGHLTGAPAESTVEPVAGGQRRSGGQGESGARSVSLPLPAHTRAGLTAFAREQSTTPFSVLHTALAILLHRLGVGDDLVIGSPVDNRTGVAGVDRDYSGVVGMFVNMVPLRSRLRSADTVAALVRRTRDADVDALDHRGVPFDDVVTALNPERAHGRHPLFQVALSVHDFAGGAPSPVGGADSLAGAAVPMDDDLLAEVAEFDSLAAKFDLQFTVTGLGATDADTDAAVQITYDAARYGHDDAHLLGTRLIRVLRGMLGDPGRAIGDIRITDPLEVAERTPALGPRGKAPTTLDVLIADAVRRNPNGLAAIGGSAGDGDAPETLTYAELDARSNRLARVLLGRGVGAHARPDDEPGTAGPDVRSSREPVVAMAISRSLDSLVAIWAIVKAGAAYVPIDPEYPADRIAHMLEDSGAQLVVTTSSAWERVRESSAGNDVPTVVLDAASTRTRMKHSSPAPITDAEREATIRPDQLAYIIYTSGSTGKPKGVLVPHSGLRAVHDELAERMTPGPTSRVLHFASPSFDASVLEMLLALAGSSALTIVEPHVYGGTALSDVINTRQATHAFITPAAVASMDPAAVPSLRALAVGGEAYGTDLVRRWSPGRTMINVYGPTETTIITTGSRSLTPNTPLTIGTPNNGVGALVLDDRLHPVPPGVTGDLYLTGVQLTRGYHRRPGLTAVRFVPAPMVTGPRFAGQRMYRTGDLVRWTGDGELVYVGRSDTQVQVRGFRIELGEIDDALAAEPDVDFAVTLVDGTGTQAILRSYVTATRGSDPEPADLRRRVGRRLPRHMVPASVSVLDAIPLTPTGKLDRAALPTPSASASGRAPAPGTEATVARVFAEVLEIDVDAVGADDGFFDLGGNSLMATAVTSRLTELTGQHVAAQTLFGAPSPAELADLLDGGADPNRADEPSASGLGTLLPLRRLPDRAGSDTPAPLFVVHPAIGLSWSFTSLLPHLPADRAVYGLQHPALAGDPCPQTIADLAEVYVSRLRSVSPAGPYHLLGWSLGGLIAHEMAVQLQDAGETVERLVLLDSYVVAERPDLDTEASIAELMREFGLDVPDEIAEKGTGDAAEPTVADAFRVISAAGGALGGLSEDTLTTVHEVFRHASPLARNWQPRIFDGDLTFVTATVDAHDGPPAVAGWHDKVTGRVVEVEATSTHARMLLPENVSEWLTAIETSPGTPGIAAQEEES</sequence>
<dbReference type="SMART" id="SM00824">
    <property type="entry name" value="PKS_TE"/>
    <property type="match status" value="1"/>
</dbReference>
<dbReference type="InterPro" id="IPR045851">
    <property type="entry name" value="AMP-bd_C_sf"/>
</dbReference>
<evidence type="ECO:0000256" key="3">
    <source>
        <dbReference type="ARBA" id="ARBA00022553"/>
    </source>
</evidence>
<dbReference type="InterPro" id="IPR010071">
    <property type="entry name" value="AA_adenyl_dom"/>
</dbReference>
<dbReference type="Gene3D" id="3.30.559.10">
    <property type="entry name" value="Chloramphenicol acetyltransferase-like domain"/>
    <property type="match status" value="4"/>
</dbReference>
<dbReference type="Gene3D" id="3.40.50.12780">
    <property type="entry name" value="N-terminal domain of ligase-like"/>
    <property type="match status" value="3"/>
</dbReference>
<dbReference type="InterPro" id="IPR025110">
    <property type="entry name" value="AMP-bd_C"/>
</dbReference>
<dbReference type="InterPro" id="IPR001031">
    <property type="entry name" value="Thioesterase"/>
</dbReference>
<dbReference type="GeneID" id="32689991"/>
<evidence type="ECO:0000256" key="2">
    <source>
        <dbReference type="ARBA" id="ARBA00022450"/>
    </source>
</evidence>
<dbReference type="PROSITE" id="PS00455">
    <property type="entry name" value="AMP_BINDING"/>
    <property type="match status" value="4"/>
</dbReference>
<evidence type="ECO:0000256" key="4">
    <source>
        <dbReference type="SAM" id="MobiDB-lite"/>
    </source>
</evidence>
<dbReference type="FunFam" id="3.30.300.30:FF:000015">
    <property type="entry name" value="Nonribosomal peptide synthase SidD"/>
    <property type="match status" value="1"/>
</dbReference>
<dbReference type="Pfam" id="PF00550">
    <property type="entry name" value="PP-binding"/>
    <property type="match status" value="4"/>
</dbReference>
<keyword evidence="3" id="KW-0597">Phosphoprotein</keyword>
<feature type="region of interest" description="Disordered" evidence="4">
    <location>
        <begin position="4340"/>
        <end position="4360"/>
    </location>
</feature>
<evidence type="ECO:0000313" key="6">
    <source>
        <dbReference type="EMBL" id="AWO85405.1"/>
    </source>
</evidence>
<dbReference type="Gene3D" id="3.40.50.1820">
    <property type="entry name" value="alpha/beta hydrolase"/>
    <property type="match status" value="1"/>
</dbReference>
<dbReference type="Gene3D" id="3.30.300.30">
    <property type="match status" value="4"/>
</dbReference>
<dbReference type="NCBIfam" id="NF003417">
    <property type="entry name" value="PRK04813.1"/>
    <property type="match status" value="4"/>
</dbReference>
<dbReference type="GO" id="GO:0003824">
    <property type="term" value="F:catalytic activity"/>
    <property type="evidence" value="ECO:0007669"/>
    <property type="project" value="InterPro"/>
</dbReference>
<dbReference type="InterPro" id="IPR009081">
    <property type="entry name" value="PP-bd_ACP"/>
</dbReference>
<dbReference type="PANTHER" id="PTHR45527:SF1">
    <property type="entry name" value="FATTY ACID SYNTHASE"/>
    <property type="match status" value="1"/>
</dbReference>
<dbReference type="CDD" id="cd17646">
    <property type="entry name" value="A_NRPS_AB3403-like"/>
    <property type="match status" value="1"/>
</dbReference>
<feature type="domain" description="Carrier" evidence="5">
    <location>
        <begin position="4267"/>
        <end position="4344"/>
    </location>
</feature>
<dbReference type="InterPro" id="IPR000873">
    <property type="entry name" value="AMP-dep_synth/lig_dom"/>
</dbReference>
<dbReference type="Pfam" id="PF00501">
    <property type="entry name" value="AMP-binding"/>
    <property type="match status" value="4"/>
</dbReference>
<keyword evidence="2" id="KW-0596">Phosphopantetheine</keyword>
<feature type="compositionally biased region" description="Low complexity" evidence="4">
    <location>
        <begin position="4257"/>
        <end position="4270"/>
    </location>
</feature>
<dbReference type="Gene3D" id="3.30.559.30">
    <property type="entry name" value="Nonribosomal peptide synthetase, condensation domain"/>
    <property type="match status" value="4"/>
</dbReference>
<dbReference type="GO" id="GO:0008610">
    <property type="term" value="P:lipid biosynthetic process"/>
    <property type="evidence" value="ECO:0007669"/>
    <property type="project" value="UniProtKB-ARBA"/>
</dbReference>
<dbReference type="Proteomes" id="UP000247118">
    <property type="component" value="Chromosome"/>
</dbReference>
<dbReference type="InterPro" id="IPR042099">
    <property type="entry name" value="ANL_N_sf"/>
</dbReference>
<feature type="compositionally biased region" description="Basic and acidic residues" evidence="4">
    <location>
        <begin position="1299"/>
        <end position="1310"/>
    </location>
</feature>
<dbReference type="InterPro" id="IPR020806">
    <property type="entry name" value="PKS_PP-bd"/>
</dbReference>
<accession>A0AAD0NZF5</accession>
<evidence type="ECO:0000256" key="1">
    <source>
        <dbReference type="ARBA" id="ARBA00001957"/>
    </source>
</evidence>
<dbReference type="FunFam" id="3.40.50.980:FF:000002">
    <property type="entry name" value="Enterobactin synthetase component F"/>
    <property type="match status" value="1"/>
</dbReference>
<feature type="domain" description="Carrier" evidence="5">
    <location>
        <begin position="978"/>
        <end position="1070"/>
    </location>
</feature>
<dbReference type="FunFam" id="3.40.50.12780:FF:000012">
    <property type="entry name" value="Non-ribosomal peptide synthetase"/>
    <property type="match status" value="1"/>
</dbReference>
<feature type="domain" description="Carrier" evidence="5">
    <location>
        <begin position="2062"/>
        <end position="2139"/>
    </location>
</feature>
<dbReference type="GO" id="GO:0031177">
    <property type="term" value="F:phosphopantetheine binding"/>
    <property type="evidence" value="ECO:0007669"/>
    <property type="project" value="InterPro"/>
</dbReference>
<dbReference type="SUPFAM" id="SSF47336">
    <property type="entry name" value="ACP-like"/>
    <property type="match status" value="4"/>
</dbReference>
<dbReference type="KEGG" id="gta:BCM27_19295"/>
<dbReference type="RefSeq" id="WP_033204083.1">
    <property type="nucleotide sequence ID" value="NZ_CABEIC010000002.1"/>
</dbReference>
<dbReference type="PROSITE" id="PS00012">
    <property type="entry name" value="PHOSPHOPANTETHEINE"/>
    <property type="match status" value="3"/>
</dbReference>
<dbReference type="InterPro" id="IPR020802">
    <property type="entry name" value="TesA-like"/>
</dbReference>
<dbReference type="InterPro" id="IPR023213">
    <property type="entry name" value="CAT-like_dom_sf"/>
</dbReference>
<feature type="region of interest" description="Disordered" evidence="4">
    <location>
        <begin position="3125"/>
        <end position="3145"/>
    </location>
</feature>
<evidence type="ECO:0000259" key="5">
    <source>
        <dbReference type="PROSITE" id="PS50075"/>
    </source>
</evidence>
<dbReference type="SUPFAM" id="SSF56801">
    <property type="entry name" value="Acetyl-CoA synthetase-like"/>
    <property type="match status" value="4"/>
</dbReference>
<dbReference type="Gene3D" id="3.40.50.980">
    <property type="match status" value="2"/>
</dbReference>
<dbReference type="NCBIfam" id="TIGR01733">
    <property type="entry name" value="AA-adenyl-dom"/>
    <property type="match status" value="4"/>
</dbReference>
<feature type="region of interest" description="Disordered" evidence="4">
    <location>
        <begin position="4251"/>
        <end position="4270"/>
    </location>
</feature>
<feature type="region of interest" description="Disordered" evidence="4">
    <location>
        <begin position="3451"/>
        <end position="3476"/>
    </location>
</feature>
<dbReference type="GO" id="GO:0005737">
    <property type="term" value="C:cytoplasm"/>
    <property type="evidence" value="ECO:0007669"/>
    <property type="project" value="TreeGrafter"/>
</dbReference>
<dbReference type="Gene3D" id="2.30.38.10">
    <property type="entry name" value="Luciferase, Domain 3"/>
    <property type="match status" value="1"/>
</dbReference>
<dbReference type="InterPro" id="IPR036736">
    <property type="entry name" value="ACP-like_sf"/>
</dbReference>
<dbReference type="InterPro" id="IPR029058">
    <property type="entry name" value="AB_hydrolase_fold"/>
</dbReference>
<organism evidence="6 7">
    <name type="scientific">Gordonia terrae</name>
    <dbReference type="NCBI Taxonomy" id="2055"/>
    <lineage>
        <taxon>Bacteria</taxon>
        <taxon>Bacillati</taxon>
        <taxon>Actinomycetota</taxon>
        <taxon>Actinomycetes</taxon>
        <taxon>Mycobacteriales</taxon>
        <taxon>Gordoniaceae</taxon>
        <taxon>Gordonia</taxon>
    </lineage>
</organism>
<protein>
    <submittedName>
        <fullName evidence="6">Non-ribosomal peptide synthetase</fullName>
    </submittedName>
</protein>
<dbReference type="PROSITE" id="PS50075">
    <property type="entry name" value="CARRIER"/>
    <property type="match status" value="4"/>
</dbReference>
<feature type="domain" description="Carrier" evidence="5">
    <location>
        <begin position="3145"/>
        <end position="3223"/>
    </location>
</feature>
<dbReference type="SMART" id="SM00823">
    <property type="entry name" value="PKS_PP"/>
    <property type="match status" value="4"/>
</dbReference>
<reference evidence="6 7" key="1">
    <citation type="submission" date="2018-05" db="EMBL/GenBank/DDBJ databases">
        <title>Complete genome sequence of Gordonia terrae NRRL B-16283.</title>
        <authorList>
            <person name="Garlena R.A."/>
            <person name="Russell D.A."/>
            <person name="Hatfull G.F."/>
        </authorList>
    </citation>
    <scope>NUCLEOTIDE SEQUENCE [LARGE SCALE GENOMIC DNA]</scope>
    <source>
        <strain evidence="6 7">NRRL B-16283</strain>
    </source>
</reference>
<dbReference type="Gene3D" id="1.10.1200.10">
    <property type="entry name" value="ACP-like"/>
    <property type="match status" value="3"/>
</dbReference>
<feature type="region of interest" description="Disordered" evidence="4">
    <location>
        <begin position="3787"/>
        <end position="3806"/>
    </location>
</feature>
<dbReference type="EMBL" id="CP029604">
    <property type="protein sequence ID" value="AWO85405.1"/>
    <property type="molecule type" value="Genomic_DNA"/>
</dbReference>
<comment type="cofactor">
    <cofactor evidence="1">
        <name>pantetheine 4'-phosphate</name>
        <dbReference type="ChEBI" id="CHEBI:47942"/>
    </cofactor>
</comment>
<name>A0AAD0NZF5_9ACTN</name>
<dbReference type="PANTHER" id="PTHR45527">
    <property type="entry name" value="NONRIBOSOMAL PEPTIDE SYNTHETASE"/>
    <property type="match status" value="1"/>
</dbReference>
<dbReference type="GO" id="GO:0043041">
    <property type="term" value="P:amino acid activation for nonribosomal peptide biosynthetic process"/>
    <property type="evidence" value="ECO:0007669"/>
    <property type="project" value="TreeGrafter"/>
</dbReference>
<dbReference type="SUPFAM" id="SSF52777">
    <property type="entry name" value="CoA-dependent acyltransferases"/>
    <property type="match status" value="8"/>
</dbReference>
<dbReference type="InterPro" id="IPR020845">
    <property type="entry name" value="AMP-binding_CS"/>
</dbReference>
<proteinExistence type="predicted"/>
<dbReference type="InterPro" id="IPR001242">
    <property type="entry name" value="Condensation_dom"/>
</dbReference>
<dbReference type="Pfam" id="PF13193">
    <property type="entry name" value="AMP-binding_C"/>
    <property type="match status" value="2"/>
</dbReference>
<dbReference type="Pfam" id="PF00975">
    <property type="entry name" value="Thioesterase"/>
    <property type="match status" value="1"/>
</dbReference>
<gene>
    <name evidence="6" type="ORF">DLJ61_19495</name>
</gene>
<evidence type="ECO:0000313" key="7">
    <source>
        <dbReference type="Proteomes" id="UP000247118"/>
    </source>
</evidence>
<dbReference type="FunFam" id="3.40.50.980:FF:000001">
    <property type="entry name" value="Non-ribosomal peptide synthetase"/>
    <property type="match status" value="1"/>
</dbReference>
<dbReference type="CDD" id="cd19540">
    <property type="entry name" value="LCL_NRPS-like"/>
    <property type="match status" value="1"/>
</dbReference>
<dbReference type="InterPro" id="IPR006162">
    <property type="entry name" value="Ppantetheine_attach_site"/>
</dbReference>
<feature type="region of interest" description="Disordered" evidence="4">
    <location>
        <begin position="1293"/>
        <end position="1319"/>
    </location>
</feature>
<dbReference type="Pfam" id="PF00668">
    <property type="entry name" value="Condensation"/>
    <property type="match status" value="4"/>
</dbReference>
<dbReference type="GO" id="GO:0044550">
    <property type="term" value="P:secondary metabolite biosynthetic process"/>
    <property type="evidence" value="ECO:0007669"/>
    <property type="project" value="TreeGrafter"/>
</dbReference>
<dbReference type="SUPFAM" id="SSF53474">
    <property type="entry name" value="alpha/beta-Hydrolases"/>
    <property type="match status" value="1"/>
</dbReference>